<gene>
    <name evidence="2" type="ORF">H9862_05190</name>
</gene>
<dbReference type="SMART" id="SM00671">
    <property type="entry name" value="SEL1"/>
    <property type="match status" value="4"/>
</dbReference>
<keyword evidence="1" id="KW-0732">Signal</keyword>
<dbReference type="InterPro" id="IPR050767">
    <property type="entry name" value="Sel1_AlgK"/>
</dbReference>
<dbReference type="PANTHER" id="PTHR11102">
    <property type="entry name" value="SEL-1-LIKE PROTEIN"/>
    <property type="match status" value="1"/>
</dbReference>
<evidence type="ECO:0000256" key="1">
    <source>
        <dbReference type="SAM" id="SignalP"/>
    </source>
</evidence>
<reference evidence="2" key="2">
    <citation type="submission" date="2021-04" db="EMBL/GenBank/DDBJ databases">
        <authorList>
            <person name="Gilroy R."/>
        </authorList>
    </citation>
    <scope>NUCLEOTIDE SEQUENCE</scope>
    <source>
        <strain evidence="2">14975</strain>
    </source>
</reference>
<feature type="signal peptide" evidence="1">
    <location>
        <begin position="1"/>
        <end position="24"/>
    </location>
</feature>
<reference evidence="2" key="1">
    <citation type="journal article" date="2021" name="PeerJ">
        <title>Extensive microbial diversity within the chicken gut microbiome revealed by metagenomics and culture.</title>
        <authorList>
            <person name="Gilroy R."/>
            <person name="Ravi A."/>
            <person name="Getino M."/>
            <person name="Pursley I."/>
            <person name="Horton D.L."/>
            <person name="Alikhan N.F."/>
            <person name="Baker D."/>
            <person name="Gharbi K."/>
            <person name="Hall N."/>
            <person name="Watson M."/>
            <person name="Adriaenssens E.M."/>
            <person name="Foster-Nyarko E."/>
            <person name="Jarju S."/>
            <person name="Secka A."/>
            <person name="Antonio M."/>
            <person name="Oren A."/>
            <person name="Chaudhuri R.R."/>
            <person name="La Ragione R."/>
            <person name="Hildebrand F."/>
            <person name="Pallen M.J."/>
        </authorList>
    </citation>
    <scope>NUCLEOTIDE SEQUENCE</scope>
    <source>
        <strain evidence="2">14975</strain>
    </source>
</reference>
<dbReference type="Pfam" id="PF08238">
    <property type="entry name" value="Sel1"/>
    <property type="match status" value="3"/>
</dbReference>
<sequence length="250" mass="26964">MNTSIARSLSLLSAAALICCSVPACNSGKENPDDFLTEANQGDTAAQYRYGICALLGKGVQRKPDTAVRWLQHAASDLHPGASTVLGICYLTGTGIDKNERIGTRLLRRGAQLRDPHACLTLAQLAARKGDVKASEKWILKAAEYGSRPSEAFVVRELLKGNDMGISMKESIDHLRYAAIDGIHQASYALFICYLNGIGVPPNQDLAIGWLETAADQGSPQARSLIRQLNRGEIRLFDDAKPVNGGDKES</sequence>
<dbReference type="Gene3D" id="1.25.40.10">
    <property type="entry name" value="Tetratricopeptide repeat domain"/>
    <property type="match status" value="1"/>
</dbReference>
<evidence type="ECO:0000313" key="2">
    <source>
        <dbReference type="EMBL" id="HIX19984.1"/>
    </source>
</evidence>
<dbReference type="EMBL" id="DXFQ01000090">
    <property type="protein sequence ID" value="HIX19984.1"/>
    <property type="molecule type" value="Genomic_DNA"/>
</dbReference>
<accession>A0A9D2AH12</accession>
<name>A0A9D2AH12_9BACT</name>
<proteinExistence type="predicted"/>
<organism evidence="2 3">
    <name type="scientific">Candidatus Akkermansia intestinigallinarum</name>
    <dbReference type="NCBI Taxonomy" id="2838431"/>
    <lineage>
        <taxon>Bacteria</taxon>
        <taxon>Pseudomonadati</taxon>
        <taxon>Verrucomicrobiota</taxon>
        <taxon>Verrucomicrobiia</taxon>
        <taxon>Verrucomicrobiales</taxon>
        <taxon>Akkermansiaceae</taxon>
        <taxon>Akkermansia</taxon>
    </lineage>
</organism>
<dbReference type="AlphaFoldDB" id="A0A9D2AH12"/>
<feature type="chain" id="PRO_5038995243" evidence="1">
    <location>
        <begin position="25"/>
        <end position="250"/>
    </location>
</feature>
<dbReference type="PANTHER" id="PTHR11102:SF160">
    <property type="entry name" value="ERAD-ASSOCIATED E3 UBIQUITIN-PROTEIN LIGASE COMPONENT HRD3"/>
    <property type="match status" value="1"/>
</dbReference>
<dbReference type="InterPro" id="IPR011990">
    <property type="entry name" value="TPR-like_helical_dom_sf"/>
</dbReference>
<evidence type="ECO:0000313" key="3">
    <source>
        <dbReference type="Proteomes" id="UP000823964"/>
    </source>
</evidence>
<dbReference type="Proteomes" id="UP000823964">
    <property type="component" value="Unassembled WGS sequence"/>
</dbReference>
<comment type="caution">
    <text evidence="2">The sequence shown here is derived from an EMBL/GenBank/DDBJ whole genome shotgun (WGS) entry which is preliminary data.</text>
</comment>
<dbReference type="InterPro" id="IPR006597">
    <property type="entry name" value="Sel1-like"/>
</dbReference>
<dbReference type="SUPFAM" id="SSF81901">
    <property type="entry name" value="HCP-like"/>
    <property type="match status" value="1"/>
</dbReference>
<protein>
    <submittedName>
        <fullName evidence="2">Sel1 repeat family protein</fullName>
    </submittedName>
</protein>